<sequence>MLSHSLKLRKKRDAMSYTADDLQPGMLLLAEPFLEDPSFHRSVILLCEHTTAHSFGLVLNNKQEIVFDSFVDEKVLEDVPLFSGGPVDPTIMQFVHRRPDLIPDGVLIGPGIYWSGSFEVAIDKVVAGEIGFDEIKFFIGYSGWGAGQLEREVRSNAWILHPGNDKLVFDEPHERLWRKILHAKGGDFRVLSTYPDDPNLN</sequence>
<dbReference type="InterPro" id="IPR003774">
    <property type="entry name" value="AlgH-like"/>
</dbReference>
<keyword evidence="4" id="KW-1185">Reference proteome</keyword>
<protein>
    <recommendedName>
        <fullName evidence="2">UPF0301 protein EWU20_03805</fullName>
    </recommendedName>
</protein>
<dbReference type="PANTHER" id="PTHR30327:SF1">
    <property type="entry name" value="UPF0301 PROTEIN YQGE"/>
    <property type="match status" value="1"/>
</dbReference>
<comment type="similarity">
    <text evidence="1 2">Belongs to the UPF0301 (AlgH) family.</text>
</comment>
<evidence type="ECO:0000313" key="3">
    <source>
        <dbReference type="EMBL" id="TBH74270.1"/>
    </source>
</evidence>
<evidence type="ECO:0000256" key="1">
    <source>
        <dbReference type="ARBA" id="ARBA00009600"/>
    </source>
</evidence>
<dbReference type="GO" id="GO:0005829">
    <property type="term" value="C:cytosol"/>
    <property type="evidence" value="ECO:0007669"/>
    <property type="project" value="TreeGrafter"/>
</dbReference>
<accession>A0A4Q9BDL8</accession>
<gene>
    <name evidence="3" type="ORF">EWU20_03805</name>
</gene>
<dbReference type="HAMAP" id="MF_00758">
    <property type="entry name" value="UPF0301"/>
    <property type="match status" value="1"/>
</dbReference>
<organism evidence="3 4">
    <name type="scientific">Aquirufa antheringensis</name>
    <dbReference type="NCBI Taxonomy" id="2516559"/>
    <lineage>
        <taxon>Bacteria</taxon>
        <taxon>Pseudomonadati</taxon>
        <taxon>Bacteroidota</taxon>
        <taxon>Cytophagia</taxon>
        <taxon>Cytophagales</taxon>
        <taxon>Flectobacillaceae</taxon>
        <taxon>Aquirufa</taxon>
    </lineage>
</organism>
<name>A0A4Q9BDL8_9BACT</name>
<dbReference type="SUPFAM" id="SSF143456">
    <property type="entry name" value="VC0467-like"/>
    <property type="match status" value="1"/>
</dbReference>
<comment type="caution">
    <text evidence="3">The sequence shown here is derived from an EMBL/GenBank/DDBJ whole genome shotgun (WGS) entry which is preliminary data.</text>
</comment>
<dbReference type="PANTHER" id="PTHR30327">
    <property type="entry name" value="UNCHARACTERIZED PROTEIN YQGE"/>
    <property type="match status" value="1"/>
</dbReference>
<dbReference type="Pfam" id="PF02622">
    <property type="entry name" value="DUF179"/>
    <property type="match status" value="1"/>
</dbReference>
<reference evidence="3 4" key="1">
    <citation type="submission" date="2019-02" db="EMBL/GenBank/DDBJ databases">
        <title>Genome of a new Bacteroidetes strain.</title>
        <authorList>
            <person name="Pitt A."/>
        </authorList>
    </citation>
    <scope>NUCLEOTIDE SEQUENCE [LARGE SCALE GENOMIC DNA]</scope>
    <source>
        <strain evidence="3 4">103A-SOEBACH</strain>
    </source>
</reference>
<dbReference type="EMBL" id="SEWY01000002">
    <property type="protein sequence ID" value="TBH74270.1"/>
    <property type="molecule type" value="Genomic_DNA"/>
</dbReference>
<evidence type="ECO:0000313" key="4">
    <source>
        <dbReference type="Proteomes" id="UP000293583"/>
    </source>
</evidence>
<dbReference type="AlphaFoldDB" id="A0A4Q9BDL8"/>
<dbReference type="Proteomes" id="UP000293583">
    <property type="component" value="Unassembled WGS sequence"/>
</dbReference>
<proteinExistence type="inferred from homology"/>
<evidence type="ECO:0000256" key="2">
    <source>
        <dbReference type="HAMAP-Rule" id="MF_00758"/>
    </source>
</evidence>
<dbReference type="Gene3D" id="3.40.1740.10">
    <property type="entry name" value="VC0467-like"/>
    <property type="match status" value="1"/>
</dbReference>